<accession>A0A5B8IIW6</accession>
<feature type="region of interest" description="Disordered" evidence="1">
    <location>
        <begin position="1"/>
        <end position="36"/>
    </location>
</feature>
<proteinExistence type="predicted"/>
<feature type="compositionally biased region" description="Low complexity" evidence="1">
    <location>
        <begin position="1"/>
        <end position="13"/>
    </location>
</feature>
<dbReference type="EMBL" id="MK250089">
    <property type="protein sequence ID" value="QDY52252.1"/>
    <property type="molecule type" value="Genomic_DNA"/>
</dbReference>
<feature type="compositionally biased region" description="Basic residues" evidence="1">
    <location>
        <begin position="14"/>
        <end position="36"/>
    </location>
</feature>
<name>A0A5B8IIW6_9VIRU</name>
<protein>
    <submittedName>
        <fullName evidence="2">Uncharacterized protein</fullName>
    </submittedName>
</protein>
<evidence type="ECO:0000256" key="1">
    <source>
        <dbReference type="SAM" id="MobiDB-lite"/>
    </source>
</evidence>
<evidence type="ECO:0000313" key="2">
    <source>
        <dbReference type="EMBL" id="QDY52252.1"/>
    </source>
</evidence>
<organism evidence="2">
    <name type="scientific">Mimiviridae sp. ChoanoV1</name>
    <dbReference type="NCBI Taxonomy" id="2596887"/>
    <lineage>
        <taxon>Viruses</taxon>
        <taxon>Varidnaviria</taxon>
        <taxon>Bamfordvirae</taxon>
        <taxon>Nucleocytoviricota</taxon>
        <taxon>Megaviricetes</taxon>
        <taxon>Imitervirales</taxon>
        <taxon>Schizomimiviridae</taxon>
    </lineage>
</organism>
<sequence>MTKNNKNNNISINTKKKNSLSKVKKSIKKNNIIKKR</sequence>
<reference evidence="2" key="1">
    <citation type="submission" date="2018-11" db="EMBL/GenBank/DDBJ databases">
        <title>A distinct lineage of giant viruses engineers rhodopsin photosystems in predatory marine eukaryotes.</title>
        <authorList>
            <person name="Needham D.M."/>
            <person name="Yoshizawa S."/>
            <person name="Hosaka T."/>
            <person name="Poirier C."/>
            <person name="Choi C.-J."/>
            <person name="Hehenberger E."/>
            <person name="Irwin N.A.T."/>
            <person name="Wilken S."/>
            <person name="Yung C.-M."/>
            <person name="Bachy C."/>
            <person name="Kurihara R."/>
            <person name="Nakajima Y."/>
            <person name="Kojima K."/>
            <person name="Kimura-Someya T."/>
            <person name="Leonard G."/>
            <person name="Malmstrom R.R."/>
            <person name="Mende D."/>
            <person name="Olson D.K."/>
            <person name="Sudo Y."/>
            <person name="Sudek S."/>
            <person name="Richards T.A."/>
            <person name="DeLong E.F."/>
            <person name="Keeling P.J."/>
            <person name="Santoro A.E."/>
            <person name="Shirouzu M."/>
            <person name="Iwasaki W."/>
            <person name="Worden A.Z."/>
        </authorList>
    </citation>
    <scope>NUCLEOTIDE SEQUENCE</scope>
</reference>
<gene>
    <name evidence="2" type="ORF">5_49</name>
</gene>